<sequence>MENRMRRLFVLLLIGVLALAVAVSRRAPTSQTTPRLDVAEALAAPLDGFERAFAPRPFTFPRDHGAHPTFQTEWWYYTGNLFAENGDRFGFQLTFFRRALSPEPPATGSAWHTNQIYFAHFALTDRERERFQAEERWARGAVGLAGADAPPYRVWLDDWRVEAIAEDADQVRLFATHADGTTLDLVAEAQKPLVLHGEAGWSPKDDAPGNASYYYSFTRMQAEGRIVRPDASAVAVRGTAWMDHEFSTSALGEDQVGWDWFSIQLDDGWELMYFQLRRADGTVDTVSGGTLIAPDGTTTMLARDDVQLEVEATWESPRTGALYPAAWRLRVPAQALDVRITPVLNDQELDVSVQYWEGAVDVRGTHGGTPVQGVGYVELTGYAQSMRGRF</sequence>
<dbReference type="EMBL" id="BBZA01000227">
    <property type="protein sequence ID" value="GAP64162.1"/>
    <property type="molecule type" value="Genomic_DNA"/>
</dbReference>
<evidence type="ECO:0000313" key="5">
    <source>
        <dbReference type="Proteomes" id="UP000050502"/>
    </source>
</evidence>
<dbReference type="AlphaFoldDB" id="A0A0M8KAN6"/>
<dbReference type="Gene3D" id="2.40.370.10">
    <property type="entry name" value="AttH-like domain"/>
    <property type="match status" value="2"/>
</dbReference>
<organism evidence="2 4">
    <name type="scientific">Ardenticatena maritima</name>
    <dbReference type="NCBI Taxonomy" id="872965"/>
    <lineage>
        <taxon>Bacteria</taxon>
        <taxon>Bacillati</taxon>
        <taxon>Chloroflexota</taxon>
        <taxon>Ardenticatenia</taxon>
        <taxon>Ardenticatenales</taxon>
        <taxon>Ardenticatenaceae</taxon>
        <taxon>Ardenticatena</taxon>
    </lineage>
</organism>
<dbReference type="SUPFAM" id="SSF159245">
    <property type="entry name" value="AttH-like"/>
    <property type="match status" value="1"/>
</dbReference>
<keyword evidence="4" id="KW-1185">Reference proteome</keyword>
<reference evidence="3 5" key="2">
    <citation type="submission" date="2015-07" db="EMBL/GenBank/DDBJ databases">
        <title>Whole genome sequence of Ardenticatena maritima DSM 23922.</title>
        <authorList>
            <person name="Hemp J."/>
            <person name="Ward L.M."/>
            <person name="Pace L.A."/>
            <person name="Fischer W.W."/>
        </authorList>
    </citation>
    <scope>NUCLEOTIDE SEQUENCE [LARGE SCALE GENOMIC DNA]</scope>
    <source>
        <strain evidence="3 5">110S</strain>
    </source>
</reference>
<dbReference type="PANTHER" id="PTHR38591:SF1">
    <property type="entry name" value="BLL1000 PROTEIN"/>
    <property type="match status" value="1"/>
</dbReference>
<evidence type="ECO:0000313" key="2">
    <source>
        <dbReference type="EMBL" id="GAP64162.1"/>
    </source>
</evidence>
<gene>
    <name evidence="2" type="ORF">ARMA_2585</name>
    <name evidence="3" type="ORF">SE16_07175</name>
</gene>
<dbReference type="Pfam" id="PF17186">
    <property type="entry name" value="Lipocalin_9"/>
    <property type="match status" value="1"/>
</dbReference>
<feature type="domain" description="AttH" evidence="1">
    <location>
        <begin position="72"/>
        <end position="248"/>
    </location>
</feature>
<comment type="caution">
    <text evidence="2">The sequence shown here is derived from an EMBL/GenBank/DDBJ whole genome shotgun (WGS) entry which is preliminary data.</text>
</comment>
<dbReference type="InterPro" id="IPR010791">
    <property type="entry name" value="AttH_dom"/>
</dbReference>
<name>A0A0M8KAN6_9CHLR</name>
<reference evidence="4" key="3">
    <citation type="submission" date="2015-08" db="EMBL/GenBank/DDBJ databases">
        <title>Draft Genome Sequence of a Heterotrophic Facultative Anaerobic Bacterium Ardenticatena maritima Strain 110S.</title>
        <authorList>
            <person name="Kawaichi S."/>
            <person name="Yoshida T."/>
            <person name="Sako Y."/>
            <person name="Nakamura R."/>
        </authorList>
    </citation>
    <scope>NUCLEOTIDE SEQUENCE [LARGE SCALE GENOMIC DNA]</scope>
    <source>
        <strain evidence="4">110S</strain>
    </source>
</reference>
<dbReference type="EMBL" id="LGKN01000004">
    <property type="protein sequence ID" value="KPL88546.1"/>
    <property type="molecule type" value="Genomic_DNA"/>
</dbReference>
<dbReference type="Proteomes" id="UP000037784">
    <property type="component" value="Unassembled WGS sequence"/>
</dbReference>
<dbReference type="PATRIC" id="fig|872965.6.peg.1475"/>
<dbReference type="Proteomes" id="UP000050502">
    <property type="component" value="Unassembled WGS sequence"/>
</dbReference>
<dbReference type="STRING" id="872965.SE16_07175"/>
<dbReference type="PANTHER" id="PTHR38591">
    <property type="entry name" value="HYDROLASE"/>
    <property type="match status" value="1"/>
</dbReference>
<dbReference type="InParanoid" id="A0A0M8KAN6"/>
<dbReference type="InterPro" id="IPR023374">
    <property type="entry name" value="AttH-like_dom_sf"/>
</dbReference>
<reference evidence="2 4" key="1">
    <citation type="journal article" date="2015" name="Genome Announc.">
        <title>Draft Genome Sequence of a Heterotrophic Facultative Anaerobic Thermophilic Bacterium, Ardenticatena maritima Strain 110ST.</title>
        <authorList>
            <person name="Kawaichi S."/>
            <person name="Yoshida T."/>
            <person name="Sako Y."/>
            <person name="Nakamura R."/>
        </authorList>
    </citation>
    <scope>NUCLEOTIDE SEQUENCE [LARGE SCALE GENOMIC DNA]</scope>
    <source>
        <strain evidence="2 4">110S</strain>
    </source>
</reference>
<accession>A0A0M8KAN6</accession>
<proteinExistence type="predicted"/>
<evidence type="ECO:0000313" key="3">
    <source>
        <dbReference type="EMBL" id="KPL88546.1"/>
    </source>
</evidence>
<evidence type="ECO:0000313" key="4">
    <source>
        <dbReference type="Proteomes" id="UP000037784"/>
    </source>
</evidence>
<dbReference type="Pfam" id="PF07143">
    <property type="entry name" value="CrtC"/>
    <property type="match status" value="1"/>
</dbReference>
<protein>
    <recommendedName>
        <fullName evidence="1">AttH domain-containing protein</fullName>
    </recommendedName>
</protein>
<evidence type="ECO:0000259" key="1">
    <source>
        <dbReference type="Pfam" id="PF07143"/>
    </source>
</evidence>